<dbReference type="InParanoid" id="A0A0G4EPA2"/>
<dbReference type="Proteomes" id="UP000041254">
    <property type="component" value="Unassembled WGS sequence"/>
</dbReference>
<evidence type="ECO:0000256" key="4">
    <source>
        <dbReference type="ARBA" id="ARBA00022847"/>
    </source>
</evidence>
<organism evidence="10 11">
    <name type="scientific">Vitrella brassicaformis (strain CCMP3155)</name>
    <dbReference type="NCBI Taxonomy" id="1169540"/>
    <lineage>
        <taxon>Eukaryota</taxon>
        <taxon>Sar</taxon>
        <taxon>Alveolata</taxon>
        <taxon>Colpodellida</taxon>
        <taxon>Vitrellaceae</taxon>
        <taxon>Vitrella</taxon>
    </lineage>
</organism>
<feature type="domain" description="Major facilitator superfamily (MFS) profile" evidence="9">
    <location>
        <begin position="52"/>
        <end position="485"/>
    </location>
</feature>
<comment type="subcellular location">
    <subcellularLocation>
        <location evidence="1">Membrane</location>
        <topology evidence="1">Multi-pass membrane protein</topology>
    </subcellularLocation>
</comment>
<feature type="transmembrane region" description="Helical" evidence="8">
    <location>
        <begin position="329"/>
        <end position="351"/>
    </location>
</feature>
<feature type="transmembrane region" description="Helical" evidence="8">
    <location>
        <begin position="91"/>
        <end position="112"/>
    </location>
</feature>
<dbReference type="STRING" id="1169540.A0A0G4EPA2"/>
<feature type="transmembrane region" description="Helical" evidence="8">
    <location>
        <begin position="119"/>
        <end position="147"/>
    </location>
</feature>
<name>A0A0G4EPA2_VITBC</name>
<dbReference type="GO" id="GO:0015293">
    <property type="term" value="F:symporter activity"/>
    <property type="evidence" value="ECO:0007669"/>
    <property type="project" value="UniProtKB-KW"/>
</dbReference>
<dbReference type="GO" id="GO:0016020">
    <property type="term" value="C:membrane"/>
    <property type="evidence" value="ECO:0007669"/>
    <property type="project" value="UniProtKB-SubCell"/>
</dbReference>
<dbReference type="InterPro" id="IPR050382">
    <property type="entry name" value="MFS_Na/Anion_cotransporter"/>
</dbReference>
<dbReference type="OrthoDB" id="2250022at2759"/>
<evidence type="ECO:0000259" key="9">
    <source>
        <dbReference type="PROSITE" id="PS50850"/>
    </source>
</evidence>
<dbReference type="FunFam" id="1.20.1250.20:FF:000003">
    <property type="entry name" value="Solute carrier family 17 member 3"/>
    <property type="match status" value="1"/>
</dbReference>
<dbReference type="PROSITE" id="PS50850">
    <property type="entry name" value="MFS"/>
    <property type="match status" value="1"/>
</dbReference>
<dbReference type="PhylomeDB" id="A0A0G4EPA2"/>
<evidence type="ECO:0000256" key="5">
    <source>
        <dbReference type="ARBA" id="ARBA00022989"/>
    </source>
</evidence>
<feature type="transmembrane region" description="Helical" evidence="8">
    <location>
        <begin position="363"/>
        <end position="383"/>
    </location>
</feature>
<feature type="transmembrane region" description="Helical" evidence="8">
    <location>
        <begin position="52"/>
        <end position="71"/>
    </location>
</feature>
<keyword evidence="2" id="KW-0813">Transport</keyword>
<dbReference type="SUPFAM" id="SSF103473">
    <property type="entry name" value="MFS general substrate transporter"/>
    <property type="match status" value="1"/>
</dbReference>
<feature type="transmembrane region" description="Helical" evidence="8">
    <location>
        <begin position="422"/>
        <end position="441"/>
    </location>
</feature>
<dbReference type="InterPro" id="IPR036259">
    <property type="entry name" value="MFS_trans_sf"/>
</dbReference>
<dbReference type="PANTHER" id="PTHR11662:SF399">
    <property type="entry name" value="FI19708P1-RELATED"/>
    <property type="match status" value="1"/>
</dbReference>
<feature type="compositionally biased region" description="Gly residues" evidence="7">
    <location>
        <begin position="519"/>
        <end position="529"/>
    </location>
</feature>
<keyword evidence="6 8" id="KW-0472">Membrane</keyword>
<dbReference type="Gene3D" id="1.20.1250.20">
    <property type="entry name" value="MFS general substrate transporter like domains"/>
    <property type="match status" value="2"/>
</dbReference>
<evidence type="ECO:0000256" key="6">
    <source>
        <dbReference type="ARBA" id="ARBA00023136"/>
    </source>
</evidence>
<evidence type="ECO:0000256" key="2">
    <source>
        <dbReference type="ARBA" id="ARBA00022448"/>
    </source>
</evidence>
<dbReference type="EMBL" id="CDMY01000281">
    <property type="protein sequence ID" value="CEL99450.1"/>
    <property type="molecule type" value="Genomic_DNA"/>
</dbReference>
<gene>
    <name evidence="10" type="ORF">Vbra_12560</name>
</gene>
<dbReference type="PANTHER" id="PTHR11662">
    <property type="entry name" value="SOLUTE CARRIER FAMILY 17"/>
    <property type="match status" value="1"/>
</dbReference>
<keyword evidence="11" id="KW-1185">Reference proteome</keyword>
<dbReference type="InterPro" id="IPR020846">
    <property type="entry name" value="MFS_dom"/>
</dbReference>
<dbReference type="Pfam" id="PF07690">
    <property type="entry name" value="MFS_1"/>
    <property type="match status" value="1"/>
</dbReference>
<proteinExistence type="predicted"/>
<dbReference type="AlphaFoldDB" id="A0A0G4EPA2"/>
<reference evidence="10 11" key="1">
    <citation type="submission" date="2014-11" db="EMBL/GenBank/DDBJ databases">
        <authorList>
            <person name="Zhu J."/>
            <person name="Qi W."/>
            <person name="Song R."/>
        </authorList>
    </citation>
    <scope>NUCLEOTIDE SEQUENCE [LARGE SCALE GENOMIC DNA]</scope>
</reference>
<feature type="region of interest" description="Disordered" evidence="7">
    <location>
        <begin position="519"/>
        <end position="545"/>
    </location>
</feature>
<evidence type="ECO:0000256" key="8">
    <source>
        <dbReference type="SAM" id="Phobius"/>
    </source>
</evidence>
<evidence type="ECO:0000256" key="3">
    <source>
        <dbReference type="ARBA" id="ARBA00022692"/>
    </source>
</evidence>
<protein>
    <recommendedName>
        <fullName evidence="9">Major facilitator superfamily (MFS) profile domain-containing protein</fullName>
    </recommendedName>
</protein>
<evidence type="ECO:0000313" key="10">
    <source>
        <dbReference type="EMBL" id="CEL99450.1"/>
    </source>
</evidence>
<accession>A0A0G4EPA2</accession>
<evidence type="ECO:0000256" key="1">
    <source>
        <dbReference type="ARBA" id="ARBA00004141"/>
    </source>
</evidence>
<feature type="transmembrane region" description="Helical" evidence="8">
    <location>
        <begin position="208"/>
        <end position="231"/>
    </location>
</feature>
<feature type="transmembrane region" description="Helical" evidence="8">
    <location>
        <begin position="389"/>
        <end position="410"/>
    </location>
</feature>
<evidence type="ECO:0000313" key="11">
    <source>
        <dbReference type="Proteomes" id="UP000041254"/>
    </source>
</evidence>
<dbReference type="VEuPathDB" id="CryptoDB:Vbra_12560"/>
<dbReference type="OMA" id="RVVTTWF"/>
<keyword evidence="3 8" id="KW-0812">Transmembrane</keyword>
<evidence type="ECO:0000256" key="7">
    <source>
        <dbReference type="SAM" id="MobiDB-lite"/>
    </source>
</evidence>
<dbReference type="InterPro" id="IPR011701">
    <property type="entry name" value="MFS"/>
</dbReference>
<feature type="transmembrane region" description="Helical" evidence="8">
    <location>
        <begin position="289"/>
        <end position="309"/>
    </location>
</feature>
<keyword evidence="4" id="KW-0769">Symport</keyword>
<keyword evidence="5 8" id="KW-1133">Transmembrane helix</keyword>
<sequence length="545" mass="59389">MPDYAEYRDGDAACGSAAEASRGLDDDKNGIVHPVSWSSFWRLSRDDFGAKVRWRVVVAAVLFLGNIICYADRTNIGIAILSFPISPDDTGIVLSSFFWGYICLQYPGALLAHEWGPKATLLAAVVTWTFFDLLTVPATSVGLWALLLARIGMGLGEAMTFPCQHIFSSLWIPRQERTTLVTLITSGQDTGTILALTLSPHIVRLFGWQYVFVIWGCVALVWVGLCCLLTADRPETHRWMSWREKSYIRLGRSRIEGEGLETALTSTASFFQPHSPLTWQQLFLTPSCWAIYIAHMTFNYGWYVLLSWLPKYLTEQFHLDLASHSLLAASPYVCAALGMVLAGSVADWLLVRAHFRLRDVRKLMTGLGLGGGAIFLFCAGNVARDATQALTYLACALFFVRMATAGFWTNMIDIAPHHAGQLMGVSNTLATLPGIFGNVATQYLLDLKIYPASSTESNWSLVFNVAVVLYLIGALVYACLGSDIPIHRSVTMVAVGQQMQMQQQEGPYVALLLGSGSGAGGGGGDGEGLSEGRSRVAVGGQREGG</sequence>
<feature type="transmembrane region" description="Helical" evidence="8">
    <location>
        <begin position="461"/>
        <end position="480"/>
    </location>
</feature>